<evidence type="ECO:0008006" key="5">
    <source>
        <dbReference type="Google" id="ProtNLM"/>
    </source>
</evidence>
<evidence type="ECO:0000256" key="2">
    <source>
        <dbReference type="SAM" id="MobiDB-lite"/>
    </source>
</evidence>
<dbReference type="PANTHER" id="PTHR31139">
    <property type="entry name" value="ECTOPIC P GRANULES PROTEIN 5 HOMOLOG"/>
    <property type="match status" value="1"/>
</dbReference>
<evidence type="ECO:0000256" key="1">
    <source>
        <dbReference type="ARBA" id="ARBA00007468"/>
    </source>
</evidence>
<protein>
    <recommendedName>
        <fullName evidence="5">Limb and CNS expressed 1 like</fullName>
    </recommendedName>
</protein>
<dbReference type="AlphaFoldDB" id="A0AAQ4S5J0"/>
<reference evidence="3" key="2">
    <citation type="submission" date="2025-08" db="UniProtKB">
        <authorList>
            <consortium name="Ensembl"/>
        </authorList>
    </citation>
    <scope>IDENTIFICATION</scope>
</reference>
<proteinExistence type="inferred from homology"/>
<dbReference type="Ensembl" id="ENSGACT00000061946.1">
    <property type="protein sequence ID" value="ENSGACP00000071079.1"/>
    <property type="gene ID" value="ENSGACG00000003809.2"/>
</dbReference>
<dbReference type="InterPro" id="IPR029270">
    <property type="entry name" value="LIX1"/>
</dbReference>
<name>A0AAQ4S5J0_GASAC</name>
<accession>A0AAQ4S5J0</accession>
<evidence type="ECO:0000313" key="4">
    <source>
        <dbReference type="Proteomes" id="UP000007635"/>
    </source>
</evidence>
<dbReference type="GeneTree" id="ENSGT00390000005869"/>
<evidence type="ECO:0000313" key="3">
    <source>
        <dbReference type="Ensembl" id="ENSGACP00000071079.1"/>
    </source>
</evidence>
<feature type="region of interest" description="Disordered" evidence="2">
    <location>
        <begin position="1"/>
        <end position="32"/>
    </location>
</feature>
<dbReference type="CDD" id="cd00048">
    <property type="entry name" value="DSRM_SF"/>
    <property type="match status" value="1"/>
</dbReference>
<organism evidence="3 4">
    <name type="scientific">Gasterosteus aculeatus aculeatus</name>
    <name type="common">three-spined stickleback</name>
    <dbReference type="NCBI Taxonomy" id="481459"/>
    <lineage>
        <taxon>Eukaryota</taxon>
        <taxon>Metazoa</taxon>
        <taxon>Chordata</taxon>
        <taxon>Craniata</taxon>
        <taxon>Vertebrata</taxon>
        <taxon>Euteleostomi</taxon>
        <taxon>Actinopterygii</taxon>
        <taxon>Neopterygii</taxon>
        <taxon>Teleostei</taxon>
        <taxon>Neoteleostei</taxon>
        <taxon>Acanthomorphata</taxon>
        <taxon>Eupercaria</taxon>
        <taxon>Perciformes</taxon>
        <taxon>Cottioidei</taxon>
        <taxon>Gasterosteales</taxon>
        <taxon>Gasterosteidae</taxon>
        <taxon>Gasterosteus</taxon>
    </lineage>
</organism>
<dbReference type="GO" id="GO:0005737">
    <property type="term" value="C:cytoplasm"/>
    <property type="evidence" value="ECO:0007669"/>
    <property type="project" value="TreeGrafter"/>
</dbReference>
<sequence>MESNVIPDSIRPQRLQPGIGFGSGPTGTLRSSLRPGVTVPVAPLLPSPASLAASSGPPPPLAPLQLHSLYGGIGAGLGAAGHCNPGNPAVLKEAVEAVVRSFAKHTQGYGRVNVVEALQEFWQMKLTRGADLRNGALVVYEMVPSSSPPYVCYVSLPGGSCFGSFQFCPTKAEARRSAAKIALMNSVFNEHPSRRISDDFIEKSVSEALASFNVSYVKGNREEADNPNTGIGAFRFMLESNKGKSMLEFQELMTVFQLLHWNGSLKAMRERQCSRQVRNQRSASLPVLHRTGSMFSFQHPFNLGQKCPEAALRLELARPLRFLSLPSGLQEVLAHYSHRALDDDMRTQMAADWVNREQSVASTVAQEVASTERELEDARLAGRELRFYKEKKDILMLAVGQLNAANTATLPSH</sequence>
<comment type="similarity">
    <text evidence="1">Belongs to the LIX1 family.</text>
</comment>
<dbReference type="SUPFAM" id="SSF54768">
    <property type="entry name" value="dsRNA-binding domain-like"/>
    <property type="match status" value="1"/>
</dbReference>
<dbReference type="Proteomes" id="UP000007635">
    <property type="component" value="Chromosome X"/>
</dbReference>
<dbReference type="GO" id="GO:0097352">
    <property type="term" value="P:autophagosome maturation"/>
    <property type="evidence" value="ECO:0007669"/>
    <property type="project" value="TreeGrafter"/>
</dbReference>
<dbReference type="Pfam" id="PF14954">
    <property type="entry name" value="LIX1"/>
    <property type="match status" value="2"/>
</dbReference>
<keyword evidence="4" id="KW-1185">Reference proteome</keyword>
<reference evidence="3" key="3">
    <citation type="submission" date="2025-09" db="UniProtKB">
        <authorList>
            <consortium name="Ensembl"/>
        </authorList>
    </citation>
    <scope>IDENTIFICATION</scope>
</reference>
<dbReference type="PANTHER" id="PTHR31139:SF3">
    <property type="entry name" value="LIX1-LIKE PROTEIN"/>
    <property type="match status" value="1"/>
</dbReference>
<dbReference type="InterPro" id="IPR051436">
    <property type="entry name" value="Autophagy-related_EPG5"/>
</dbReference>
<reference evidence="3 4" key="1">
    <citation type="journal article" date="2021" name="G3 (Bethesda)">
        <title>Improved contiguity of the threespine stickleback genome using long-read sequencing.</title>
        <authorList>
            <person name="Nath S."/>
            <person name="Shaw D.E."/>
            <person name="White M.A."/>
        </authorList>
    </citation>
    <scope>NUCLEOTIDE SEQUENCE [LARGE SCALE GENOMIC DNA]</scope>
    <source>
        <strain evidence="3 4">Lake Benthic</strain>
    </source>
</reference>